<protein>
    <recommendedName>
        <fullName evidence="2">Fe2OG dioxygenase domain-containing protein</fullName>
    </recommendedName>
</protein>
<proteinExistence type="predicted"/>
<dbReference type="Proteomes" id="UP000179642">
    <property type="component" value="Unassembled WGS sequence"/>
</dbReference>
<evidence type="ECO:0000259" key="2">
    <source>
        <dbReference type="PROSITE" id="PS51471"/>
    </source>
</evidence>
<reference evidence="3 4" key="1">
    <citation type="submission" date="2016-10" db="EMBL/GenBank/DDBJ databases">
        <title>Genome sequence of Streptomyces sp. MUSC 1.</title>
        <authorList>
            <person name="Lee L.-H."/>
            <person name="Ser H.-L."/>
            <person name="Law J.W.-F."/>
        </authorList>
    </citation>
    <scope>NUCLEOTIDE SEQUENCE [LARGE SCALE GENOMIC DNA]</scope>
    <source>
        <strain evidence="3 4">MUSC 1</strain>
    </source>
</reference>
<gene>
    <name evidence="3" type="ORF">BIV23_37150</name>
</gene>
<keyword evidence="4" id="KW-1185">Reference proteome</keyword>
<accession>A0A1S2PKU7</accession>
<evidence type="ECO:0000313" key="3">
    <source>
        <dbReference type="EMBL" id="OIJ93584.1"/>
    </source>
</evidence>
<evidence type="ECO:0000256" key="1">
    <source>
        <dbReference type="SAM" id="MobiDB-lite"/>
    </source>
</evidence>
<organism evidence="3 4">
    <name type="scientific">Streptomyces monashensis</name>
    <dbReference type="NCBI Taxonomy" id="1678012"/>
    <lineage>
        <taxon>Bacteria</taxon>
        <taxon>Bacillati</taxon>
        <taxon>Actinomycetota</taxon>
        <taxon>Actinomycetes</taxon>
        <taxon>Kitasatosporales</taxon>
        <taxon>Streptomycetaceae</taxon>
        <taxon>Streptomyces</taxon>
    </lineage>
</organism>
<evidence type="ECO:0000313" key="4">
    <source>
        <dbReference type="Proteomes" id="UP000179642"/>
    </source>
</evidence>
<feature type="domain" description="Fe2OG dioxygenase" evidence="2">
    <location>
        <begin position="51"/>
        <end position="142"/>
    </location>
</feature>
<sequence length="168" mass="18209">METKEGAWSIDLLDNTYTPFADTEAQEPFSVLSLATELVEAIASVTGFTSPVVTTRRWVNRYGIGDSIAPHDDTTGDFQIMICLTAPHADCGGELVLANGVSVVLAAGDLLIMKHADVVHWTTPILPTALAHRATATCRYHVDGGRMPRSKVLPHTQQGPRSRVERKS</sequence>
<dbReference type="AlphaFoldDB" id="A0A1S2PKU7"/>
<name>A0A1S2PKU7_9ACTN</name>
<dbReference type="PROSITE" id="PS51471">
    <property type="entry name" value="FE2OG_OXY"/>
    <property type="match status" value="1"/>
</dbReference>
<feature type="region of interest" description="Disordered" evidence="1">
    <location>
        <begin position="146"/>
        <end position="168"/>
    </location>
</feature>
<dbReference type="EMBL" id="MLYO01000073">
    <property type="protein sequence ID" value="OIJ93584.1"/>
    <property type="molecule type" value="Genomic_DNA"/>
</dbReference>
<dbReference type="InterPro" id="IPR005123">
    <property type="entry name" value="Oxoglu/Fe-dep_dioxygenase_dom"/>
</dbReference>
<comment type="caution">
    <text evidence="3">The sequence shown here is derived from an EMBL/GenBank/DDBJ whole genome shotgun (WGS) entry which is preliminary data.</text>
</comment>
<dbReference type="Gene3D" id="2.60.120.620">
    <property type="entry name" value="q2cbj1_9rhob like domain"/>
    <property type="match status" value="1"/>
</dbReference>